<dbReference type="GO" id="GO:0005615">
    <property type="term" value="C:extracellular space"/>
    <property type="evidence" value="ECO:0007669"/>
    <property type="project" value="TreeGrafter"/>
</dbReference>
<proteinExistence type="predicted"/>
<evidence type="ECO:0000313" key="2">
    <source>
        <dbReference type="Proteomes" id="UP001363151"/>
    </source>
</evidence>
<dbReference type="InterPro" id="IPR004843">
    <property type="entry name" value="Calcineurin-like_PHP"/>
</dbReference>
<dbReference type="GO" id="GO:0008081">
    <property type="term" value="F:phosphoric diester hydrolase activity"/>
    <property type="evidence" value="ECO:0007669"/>
    <property type="project" value="TreeGrafter"/>
</dbReference>
<dbReference type="Pfam" id="PF19272">
    <property type="entry name" value="ASMase_C"/>
    <property type="match status" value="1"/>
</dbReference>
<evidence type="ECO:0000313" key="1">
    <source>
        <dbReference type="EMBL" id="KAK7233172.1"/>
    </source>
</evidence>
<name>A0ABR1FLS2_AURAN</name>
<dbReference type="Proteomes" id="UP001363151">
    <property type="component" value="Unassembled WGS sequence"/>
</dbReference>
<dbReference type="SUPFAM" id="SSF56300">
    <property type="entry name" value="Metallo-dependent phosphatases"/>
    <property type="match status" value="1"/>
</dbReference>
<dbReference type="GO" id="GO:0000298">
    <property type="term" value="F:endopolyphosphatase activity"/>
    <property type="evidence" value="ECO:0007669"/>
    <property type="project" value="TreeGrafter"/>
</dbReference>
<dbReference type="PANTHER" id="PTHR10340:SF55">
    <property type="entry name" value="ENDOPOLYPHOSPHATASE"/>
    <property type="match status" value="1"/>
</dbReference>
<protein>
    <submittedName>
        <fullName evidence="1">Sphingomyelin phosphodiesterase</fullName>
    </submittedName>
</protein>
<dbReference type="InterPro" id="IPR029052">
    <property type="entry name" value="Metallo-depent_PP-like"/>
</dbReference>
<sequence length="426" mass="46306">MGSPRLLLLASVASAGRVYHLTDIHVDPIYVVNSSTAAYCNGPVIKNASLQAPIFGAPVGDCATPEALYDSALAFMADQPAADMVLFTGDFTQAGLQREAGADSVLDTIAATHEKLRAALPGVKVYGAVGNHDSYPGDVFDFPYEAGYGHFAALWDVEGDAKNATLRGGYFSQRHDDALVVISLNTNYLSMLNPLVKDNSSAAHRAGFDMMAWFGGELAAAEQRGDVVYVLGHIPGESWLPAHSLTYQRLMQRYAATVKGQFYGHDHEDYVRLTRECDDATCTGSATGVVFVGPSLTEGWPSENPAVRVYVTDGNYTVEDALTYTADILEANEKGAATWVLEYSAKDRLRLDDLSPRSWEKYVALQLATNESAFDDHVALRRRGYRGPRSRSSGDRCEALTDPCAVDLLCKSNFFNDADYAFCVKN</sequence>
<reference evidence="1 2" key="1">
    <citation type="submission" date="2024-03" db="EMBL/GenBank/DDBJ databases">
        <title>Aureococcus anophagefferens CCMP1851 and Kratosvirus quantuckense: Draft genome of a second virus-susceptible host strain in the model system.</title>
        <authorList>
            <person name="Chase E."/>
            <person name="Truchon A.R."/>
            <person name="Schepens W."/>
            <person name="Wilhelm S.W."/>
        </authorList>
    </citation>
    <scope>NUCLEOTIDE SEQUENCE [LARGE SCALE GENOMIC DNA]</scope>
    <source>
        <strain evidence="1 2">CCMP1851</strain>
    </source>
</reference>
<dbReference type="Gene3D" id="3.60.21.10">
    <property type="match status" value="1"/>
</dbReference>
<accession>A0ABR1FLS2</accession>
<organism evidence="1 2">
    <name type="scientific">Aureococcus anophagefferens</name>
    <name type="common">Harmful bloom alga</name>
    <dbReference type="NCBI Taxonomy" id="44056"/>
    <lineage>
        <taxon>Eukaryota</taxon>
        <taxon>Sar</taxon>
        <taxon>Stramenopiles</taxon>
        <taxon>Ochrophyta</taxon>
        <taxon>Pelagophyceae</taxon>
        <taxon>Pelagomonadales</taxon>
        <taxon>Pelagomonadaceae</taxon>
        <taxon>Aureococcus</taxon>
    </lineage>
</organism>
<dbReference type="PANTHER" id="PTHR10340">
    <property type="entry name" value="SPHINGOMYELIN PHOSPHODIESTERASE"/>
    <property type="match status" value="1"/>
</dbReference>
<gene>
    <name evidence="1" type="primary">PPN1</name>
    <name evidence="1" type="ORF">SO694_00038010</name>
</gene>
<dbReference type="InterPro" id="IPR045473">
    <property type="entry name" value="ASM_C"/>
</dbReference>
<dbReference type="GO" id="GO:0004309">
    <property type="term" value="F:exopolyphosphatase activity"/>
    <property type="evidence" value="ECO:0007669"/>
    <property type="project" value="TreeGrafter"/>
</dbReference>
<comment type="caution">
    <text evidence="1">The sequence shown here is derived from an EMBL/GenBank/DDBJ whole genome shotgun (WGS) entry which is preliminary data.</text>
</comment>
<dbReference type="GO" id="GO:0006798">
    <property type="term" value="P:polyphosphate catabolic process"/>
    <property type="evidence" value="ECO:0007669"/>
    <property type="project" value="TreeGrafter"/>
</dbReference>
<dbReference type="Pfam" id="PF00149">
    <property type="entry name" value="Metallophos"/>
    <property type="match status" value="1"/>
</dbReference>
<dbReference type="EMBL" id="JBBJCI010000363">
    <property type="protein sequence ID" value="KAK7233172.1"/>
    <property type="molecule type" value="Genomic_DNA"/>
</dbReference>
<keyword evidence="2" id="KW-1185">Reference proteome</keyword>
<dbReference type="KEGG" id="aaf:AURANDRAFT_29967"/>